<accession>A0A191ZFB3</accession>
<dbReference type="GO" id="GO:0016020">
    <property type="term" value="C:membrane"/>
    <property type="evidence" value="ECO:0007669"/>
    <property type="project" value="UniProtKB-SubCell"/>
</dbReference>
<dbReference type="OrthoDB" id="9815559at2"/>
<evidence type="ECO:0000256" key="5">
    <source>
        <dbReference type="HAMAP-Rule" id="MF_00057"/>
    </source>
</evidence>
<dbReference type="Gene3D" id="3.90.550.10">
    <property type="entry name" value="Spore Coat Polysaccharide Biosynthesis Protein SpsA, Chain A"/>
    <property type="match status" value="1"/>
</dbReference>
<dbReference type="EC" id="2.7.7.38" evidence="5"/>
<protein>
    <recommendedName>
        <fullName evidence="5">3-deoxy-manno-octulosonate cytidylyltransferase</fullName>
        <ecNumber evidence="5">2.7.7.38</ecNumber>
    </recommendedName>
    <alternativeName>
        <fullName evidence="5">CMP-2-keto-3-deoxyoctulosonic acid synthase</fullName>
        <shortName evidence="5">CKS</shortName>
        <shortName evidence="5">CMP-KDO synthase</shortName>
    </alternativeName>
</protein>
<dbReference type="NCBIfam" id="NF003950">
    <property type="entry name" value="PRK05450.1-3"/>
    <property type="match status" value="1"/>
</dbReference>
<dbReference type="NCBIfam" id="NF003952">
    <property type="entry name" value="PRK05450.1-5"/>
    <property type="match status" value="1"/>
</dbReference>
<dbReference type="GO" id="GO:0005829">
    <property type="term" value="C:cytosol"/>
    <property type="evidence" value="ECO:0007669"/>
    <property type="project" value="TreeGrafter"/>
</dbReference>
<dbReference type="InterPro" id="IPR029044">
    <property type="entry name" value="Nucleotide-diphossugar_trans"/>
</dbReference>
<dbReference type="AlphaFoldDB" id="A0A191ZFB3"/>
<comment type="similarity">
    <text evidence="5">Belongs to the KdsB family.</text>
</comment>
<evidence type="ECO:0000256" key="1">
    <source>
        <dbReference type="ARBA" id="ARBA00004370"/>
    </source>
</evidence>
<reference evidence="6 7" key="1">
    <citation type="submission" date="2016-06" db="EMBL/GenBank/DDBJ databases">
        <title>Insight into the functional genes involving in sulfur oxidation in Pearl River water.</title>
        <authorList>
            <person name="Luo J."/>
            <person name="Tan X."/>
            <person name="Lin W."/>
        </authorList>
    </citation>
    <scope>NUCLEOTIDE SEQUENCE [LARGE SCALE GENOMIC DNA]</scope>
    <source>
        <strain evidence="6 7">LS2</strain>
    </source>
</reference>
<dbReference type="NCBIfam" id="TIGR00466">
    <property type="entry name" value="kdsB"/>
    <property type="match status" value="1"/>
</dbReference>
<keyword evidence="4 5" id="KW-0448">Lipopolysaccharide biosynthesis</keyword>
<proteinExistence type="inferred from homology"/>
<organism evidence="6 7">
    <name type="scientific">Halothiobacillus diazotrophicus</name>
    <dbReference type="NCBI Taxonomy" id="1860122"/>
    <lineage>
        <taxon>Bacteria</taxon>
        <taxon>Pseudomonadati</taxon>
        <taxon>Pseudomonadota</taxon>
        <taxon>Gammaproteobacteria</taxon>
        <taxon>Chromatiales</taxon>
        <taxon>Halothiobacillaceae</taxon>
        <taxon>Halothiobacillus</taxon>
    </lineage>
</organism>
<evidence type="ECO:0000256" key="4">
    <source>
        <dbReference type="ARBA" id="ARBA00022985"/>
    </source>
</evidence>
<dbReference type="InterPro" id="IPR004528">
    <property type="entry name" value="KdsB"/>
</dbReference>
<dbReference type="InterPro" id="IPR003329">
    <property type="entry name" value="Cytidylyl_trans"/>
</dbReference>
<dbReference type="EMBL" id="CP016027">
    <property type="protein sequence ID" value="ANJ66550.1"/>
    <property type="molecule type" value="Genomic_DNA"/>
</dbReference>
<dbReference type="GO" id="GO:0009103">
    <property type="term" value="P:lipopolysaccharide biosynthetic process"/>
    <property type="evidence" value="ECO:0007669"/>
    <property type="project" value="UniProtKB-UniRule"/>
</dbReference>
<gene>
    <name evidence="5" type="primary">kdsB</name>
    <name evidence="6" type="ORF">A9404_03395</name>
</gene>
<evidence type="ECO:0000313" key="6">
    <source>
        <dbReference type="EMBL" id="ANJ66550.1"/>
    </source>
</evidence>
<comment type="pathway">
    <text evidence="5">Nucleotide-sugar biosynthesis; CMP-3-deoxy-D-manno-octulosonate biosynthesis; CMP-3-deoxy-D-manno-octulosonate from 3-deoxy-D-manno-octulosonate and CTP: step 1/1.</text>
</comment>
<dbReference type="STRING" id="1860122.A9404_03395"/>
<comment type="subcellular location">
    <subcellularLocation>
        <location evidence="5">Cytoplasm</location>
    </subcellularLocation>
    <subcellularLocation>
        <location evidence="1">Membrane</location>
    </subcellularLocation>
</comment>
<dbReference type="CDD" id="cd02517">
    <property type="entry name" value="CMP-KDO-Synthetase"/>
    <property type="match status" value="1"/>
</dbReference>
<dbReference type="FunFam" id="3.90.550.10:FF:000011">
    <property type="entry name" value="3-deoxy-manno-octulosonate cytidylyltransferase"/>
    <property type="match status" value="1"/>
</dbReference>
<comment type="catalytic activity">
    <reaction evidence="5">
        <text>3-deoxy-alpha-D-manno-oct-2-ulosonate + CTP = CMP-3-deoxy-beta-D-manno-octulosonate + diphosphate</text>
        <dbReference type="Rhea" id="RHEA:23448"/>
        <dbReference type="ChEBI" id="CHEBI:33019"/>
        <dbReference type="ChEBI" id="CHEBI:37563"/>
        <dbReference type="ChEBI" id="CHEBI:85986"/>
        <dbReference type="ChEBI" id="CHEBI:85987"/>
        <dbReference type="EC" id="2.7.7.38"/>
    </reaction>
</comment>
<dbReference type="Pfam" id="PF02348">
    <property type="entry name" value="CTP_transf_3"/>
    <property type="match status" value="1"/>
</dbReference>
<dbReference type="GO" id="GO:0008690">
    <property type="term" value="F:3-deoxy-manno-octulosonate cytidylyltransferase activity"/>
    <property type="evidence" value="ECO:0007669"/>
    <property type="project" value="UniProtKB-UniRule"/>
</dbReference>
<dbReference type="PANTHER" id="PTHR42866">
    <property type="entry name" value="3-DEOXY-MANNO-OCTULOSONATE CYTIDYLYLTRANSFERASE"/>
    <property type="match status" value="1"/>
</dbReference>
<evidence type="ECO:0000313" key="7">
    <source>
        <dbReference type="Proteomes" id="UP000078596"/>
    </source>
</evidence>
<dbReference type="Proteomes" id="UP000078596">
    <property type="component" value="Chromosome"/>
</dbReference>
<keyword evidence="2 5" id="KW-0808">Transferase</keyword>
<dbReference type="HAMAP" id="MF_00057">
    <property type="entry name" value="KdsB"/>
    <property type="match status" value="1"/>
</dbReference>
<dbReference type="KEGG" id="haz:A9404_03395"/>
<comment type="function">
    <text evidence="5">Activates KDO (a required 8-carbon sugar) for incorporation into bacterial lipopolysaccharide in Gram-negative bacteria.</text>
</comment>
<dbReference type="RefSeq" id="WP_066098672.1">
    <property type="nucleotide sequence ID" value="NZ_CP016027.1"/>
</dbReference>
<dbReference type="NCBIfam" id="NF009905">
    <property type="entry name" value="PRK13368.1"/>
    <property type="match status" value="1"/>
</dbReference>
<dbReference type="GO" id="GO:0033468">
    <property type="term" value="P:CMP-keto-3-deoxy-D-manno-octulosonic acid biosynthetic process"/>
    <property type="evidence" value="ECO:0007669"/>
    <property type="project" value="UniProtKB-UniRule"/>
</dbReference>
<name>A0A191ZFB3_9GAMM</name>
<evidence type="ECO:0000256" key="2">
    <source>
        <dbReference type="ARBA" id="ARBA00022679"/>
    </source>
</evidence>
<dbReference type="UniPathway" id="UPA00358">
    <property type="reaction ID" value="UER00476"/>
</dbReference>
<keyword evidence="3 5" id="KW-0548">Nucleotidyltransferase</keyword>
<dbReference type="SUPFAM" id="SSF53448">
    <property type="entry name" value="Nucleotide-diphospho-sugar transferases"/>
    <property type="match status" value="1"/>
</dbReference>
<sequence length="257" mass="27895">MSHPPFCVIIPARMSSTRLPGKPLADIHGRPMLAWVHDCALACGSDEIVIATDDEQLRTAAEGFGARAVLTGDHHQSGTDRLAEVVDQLGIPDDTIVVNLQGDEPLMAPELLRQVARLLAEHPNAALSTLMVPITVREEFLDPSAVKVVANDAGEALYFSRAPIPHDRDAQIETGTVLGYRHLGLYAYRAGFLRRFTRCPMSRLESLEKLEQLRALSMGERIAIAVAEQIPHAGVDTPADLERVRSILAHAGEAAPP</sequence>
<evidence type="ECO:0000256" key="3">
    <source>
        <dbReference type="ARBA" id="ARBA00022695"/>
    </source>
</evidence>
<dbReference type="PANTHER" id="PTHR42866:SF2">
    <property type="entry name" value="3-DEOXY-MANNO-OCTULOSONATE CYTIDYLYLTRANSFERASE, MITOCHONDRIAL"/>
    <property type="match status" value="1"/>
</dbReference>
<keyword evidence="7" id="KW-1185">Reference proteome</keyword>
<keyword evidence="5" id="KW-0963">Cytoplasm</keyword>